<dbReference type="Proteomes" id="UP001165190">
    <property type="component" value="Unassembled WGS sequence"/>
</dbReference>
<feature type="active site" evidence="7">
    <location>
        <position position="158"/>
    </location>
</feature>
<feature type="signal peptide" evidence="9">
    <location>
        <begin position="1"/>
        <end position="32"/>
    </location>
</feature>
<dbReference type="Pfam" id="PF14541">
    <property type="entry name" value="TAXi_C"/>
    <property type="match status" value="1"/>
</dbReference>
<dbReference type="EMBL" id="BSYR01000019">
    <property type="protein sequence ID" value="GMI81533.1"/>
    <property type="molecule type" value="Genomic_DNA"/>
</dbReference>
<dbReference type="InterPro" id="IPR021109">
    <property type="entry name" value="Peptidase_aspartic_dom_sf"/>
</dbReference>
<keyword evidence="12" id="KW-1185">Reference proteome</keyword>
<protein>
    <recommendedName>
        <fullName evidence="10">Peptidase A1 domain-containing protein</fullName>
    </recommendedName>
</protein>
<dbReference type="CDD" id="cd05472">
    <property type="entry name" value="cnd41_like"/>
    <property type="match status" value="1"/>
</dbReference>
<comment type="caution">
    <text evidence="11">The sequence shown here is derived from an EMBL/GenBank/DDBJ whole genome shotgun (WGS) entry which is preliminary data.</text>
</comment>
<dbReference type="PANTHER" id="PTHR13683:SF908">
    <property type="entry name" value="ASPARTYL PROTEASE FAMILY PROTEIN, PUTATIVE-RELATED"/>
    <property type="match status" value="1"/>
</dbReference>
<evidence type="ECO:0000256" key="8">
    <source>
        <dbReference type="RuleBase" id="RU000454"/>
    </source>
</evidence>
<evidence type="ECO:0000256" key="6">
    <source>
        <dbReference type="ARBA" id="ARBA00023157"/>
    </source>
</evidence>
<dbReference type="InterPro" id="IPR001461">
    <property type="entry name" value="Aspartic_peptidase_A1"/>
</dbReference>
<accession>A0A9W7HRK8</accession>
<evidence type="ECO:0000256" key="2">
    <source>
        <dbReference type="ARBA" id="ARBA00022670"/>
    </source>
</evidence>
<evidence type="ECO:0000313" key="12">
    <source>
        <dbReference type="Proteomes" id="UP001165190"/>
    </source>
</evidence>
<dbReference type="PRINTS" id="PR00792">
    <property type="entry name" value="PEPSIN"/>
</dbReference>
<dbReference type="InterPro" id="IPR032799">
    <property type="entry name" value="TAXi_C"/>
</dbReference>
<dbReference type="InterPro" id="IPR033873">
    <property type="entry name" value="CND41-like"/>
</dbReference>
<evidence type="ECO:0000256" key="3">
    <source>
        <dbReference type="ARBA" id="ARBA00022729"/>
    </source>
</evidence>
<keyword evidence="2 8" id="KW-0645">Protease</keyword>
<evidence type="ECO:0000256" key="7">
    <source>
        <dbReference type="PIRSR" id="PIRSR601461-1"/>
    </source>
</evidence>
<proteinExistence type="inferred from homology"/>
<dbReference type="AlphaFoldDB" id="A0A9W7HRK8"/>
<feature type="active site" evidence="7">
    <location>
        <position position="360"/>
    </location>
</feature>
<evidence type="ECO:0000256" key="1">
    <source>
        <dbReference type="ARBA" id="ARBA00007447"/>
    </source>
</evidence>
<reference evidence="11" key="1">
    <citation type="submission" date="2023-05" db="EMBL/GenBank/DDBJ databases">
        <title>Genome and transcriptome analyses reveal genes involved in the formation of fine ridges on petal epidermal cells in Hibiscus trionum.</title>
        <authorList>
            <person name="Koshimizu S."/>
            <person name="Masuda S."/>
            <person name="Ishii T."/>
            <person name="Shirasu K."/>
            <person name="Hoshino A."/>
            <person name="Arita M."/>
        </authorList>
    </citation>
    <scope>NUCLEOTIDE SEQUENCE</scope>
    <source>
        <strain evidence="11">Hamamatsu line</strain>
    </source>
</reference>
<dbReference type="PROSITE" id="PS51767">
    <property type="entry name" value="PEPTIDASE_A1"/>
    <property type="match status" value="1"/>
</dbReference>
<evidence type="ECO:0000259" key="10">
    <source>
        <dbReference type="PROSITE" id="PS51767"/>
    </source>
</evidence>
<feature type="domain" description="Peptidase A1" evidence="10">
    <location>
        <begin position="140"/>
        <end position="477"/>
    </location>
</feature>
<dbReference type="InterPro" id="IPR032861">
    <property type="entry name" value="TAXi_N"/>
</dbReference>
<dbReference type="Gene3D" id="2.40.70.10">
    <property type="entry name" value="Acid Proteases"/>
    <property type="match status" value="2"/>
</dbReference>
<sequence>MGATVVSPTFLSAYLVVVVCLVCSLKEGYALGRKTTVEKSHTTTIHVSSLLPSSICSSATKALDKKSSLQVVHKHGPCSQLHQDKANIPTHAQILLQDEARVKSIRSKLAKNLGRSTNLDQTDAANIPANDGSVVGTGNYVVTVGLGTPKKDLTLIFDTGSDITWTQCLPCARSCYKQQDQIFDPSLSSTYSNISCTSPTCSSLTSATGNTPGCSSTACVYGIQYGDSSFSVGIFAKEKLTLTPTDVFDDFLFGCGQNNQGLFGRAAGLIGLGRDKLSLTSQTAVKYKKFFSYCLPSSSSSTGFLSFGYGGVSKSVNFTTLSTISQSSSFYGINIIGISVGGQKLPISASVFTAGGAIIDSGTVITRLPPTAYSALRSEFRKLMSQYPMAQPLSILDTCYDFTNFSSVNVPDISFTFSGSIEVPIDVTGVLYVNSISQVCLAFAGNGDDTDVGIFGNTQQKTLQVVYDGAGGKLGFATGGCT</sequence>
<dbReference type="OrthoDB" id="2747330at2759"/>
<feature type="chain" id="PRO_5040752937" description="Peptidase A1 domain-containing protein" evidence="9">
    <location>
        <begin position="33"/>
        <end position="482"/>
    </location>
</feature>
<evidence type="ECO:0000256" key="5">
    <source>
        <dbReference type="ARBA" id="ARBA00022801"/>
    </source>
</evidence>
<dbReference type="InterPro" id="IPR033121">
    <property type="entry name" value="PEPTIDASE_A1"/>
</dbReference>
<name>A0A9W7HRK8_HIBTR</name>
<dbReference type="GO" id="GO:0004190">
    <property type="term" value="F:aspartic-type endopeptidase activity"/>
    <property type="evidence" value="ECO:0007669"/>
    <property type="project" value="UniProtKB-KW"/>
</dbReference>
<organism evidence="11 12">
    <name type="scientific">Hibiscus trionum</name>
    <name type="common">Flower of an hour</name>
    <dbReference type="NCBI Taxonomy" id="183268"/>
    <lineage>
        <taxon>Eukaryota</taxon>
        <taxon>Viridiplantae</taxon>
        <taxon>Streptophyta</taxon>
        <taxon>Embryophyta</taxon>
        <taxon>Tracheophyta</taxon>
        <taxon>Spermatophyta</taxon>
        <taxon>Magnoliopsida</taxon>
        <taxon>eudicotyledons</taxon>
        <taxon>Gunneridae</taxon>
        <taxon>Pentapetalae</taxon>
        <taxon>rosids</taxon>
        <taxon>malvids</taxon>
        <taxon>Malvales</taxon>
        <taxon>Malvaceae</taxon>
        <taxon>Malvoideae</taxon>
        <taxon>Hibiscus</taxon>
    </lineage>
</organism>
<keyword evidence="3 9" id="KW-0732">Signal</keyword>
<dbReference type="InterPro" id="IPR001969">
    <property type="entry name" value="Aspartic_peptidase_AS"/>
</dbReference>
<keyword evidence="5 8" id="KW-0378">Hydrolase</keyword>
<comment type="similarity">
    <text evidence="1 8">Belongs to the peptidase A1 family.</text>
</comment>
<dbReference type="Pfam" id="PF14543">
    <property type="entry name" value="TAXi_N"/>
    <property type="match status" value="1"/>
</dbReference>
<dbReference type="FunFam" id="2.40.70.10:FF:000021">
    <property type="entry name" value="Aspartyl protease AED1"/>
    <property type="match status" value="1"/>
</dbReference>
<evidence type="ECO:0000256" key="4">
    <source>
        <dbReference type="ARBA" id="ARBA00022750"/>
    </source>
</evidence>
<dbReference type="GO" id="GO:0006508">
    <property type="term" value="P:proteolysis"/>
    <property type="evidence" value="ECO:0007669"/>
    <property type="project" value="UniProtKB-KW"/>
</dbReference>
<dbReference type="PROSITE" id="PS00141">
    <property type="entry name" value="ASP_PROTEASE"/>
    <property type="match status" value="1"/>
</dbReference>
<dbReference type="FunFam" id="2.40.70.10:FF:000013">
    <property type="entry name" value="Aspartyl protease AED1"/>
    <property type="match status" value="1"/>
</dbReference>
<dbReference type="SUPFAM" id="SSF50630">
    <property type="entry name" value="Acid proteases"/>
    <property type="match status" value="1"/>
</dbReference>
<evidence type="ECO:0000313" key="11">
    <source>
        <dbReference type="EMBL" id="GMI81533.1"/>
    </source>
</evidence>
<gene>
    <name evidence="11" type="ORF">HRI_001822600</name>
</gene>
<keyword evidence="4 8" id="KW-0064">Aspartyl protease</keyword>
<keyword evidence="6" id="KW-1015">Disulfide bond</keyword>
<dbReference type="PANTHER" id="PTHR13683">
    <property type="entry name" value="ASPARTYL PROTEASES"/>
    <property type="match status" value="1"/>
</dbReference>
<evidence type="ECO:0000256" key="9">
    <source>
        <dbReference type="SAM" id="SignalP"/>
    </source>
</evidence>